<dbReference type="PANTHER" id="PTHR42928:SF3">
    <property type="entry name" value="UPF0065 PROTEIN YFLP"/>
    <property type="match status" value="1"/>
</dbReference>
<dbReference type="InterPro" id="IPR042100">
    <property type="entry name" value="Bug_dom1"/>
</dbReference>
<dbReference type="Gene3D" id="3.40.190.150">
    <property type="entry name" value="Bordetella uptake gene, domain 1"/>
    <property type="match status" value="1"/>
</dbReference>
<comment type="similarity">
    <text evidence="1">Belongs to the UPF0065 (bug) family.</text>
</comment>
<reference evidence="3" key="1">
    <citation type="journal article" date="2014" name="Int. J. Syst. Evol. Microbiol.">
        <title>Complete genome sequence of Corynebacterium casei LMG S-19264T (=DSM 44701T), isolated from a smear-ripened cheese.</title>
        <authorList>
            <consortium name="US DOE Joint Genome Institute (JGI-PGF)"/>
            <person name="Walter F."/>
            <person name="Albersmeier A."/>
            <person name="Kalinowski J."/>
            <person name="Ruckert C."/>
        </authorList>
    </citation>
    <scope>NUCLEOTIDE SEQUENCE</scope>
    <source>
        <strain evidence="3">JCM 19831</strain>
    </source>
</reference>
<name>A0A917X5N8_9ACTN</name>
<keyword evidence="4" id="KW-1185">Reference proteome</keyword>
<keyword evidence="2" id="KW-0732">Signal</keyword>
<dbReference type="EMBL" id="BMPI01000062">
    <property type="protein sequence ID" value="GGM71311.1"/>
    <property type="molecule type" value="Genomic_DNA"/>
</dbReference>
<dbReference type="RefSeq" id="WP_190255879.1">
    <property type="nucleotide sequence ID" value="NZ_BMPI01000062.1"/>
</dbReference>
<comment type="caution">
    <text evidence="3">The sequence shown here is derived from an EMBL/GenBank/DDBJ whole genome shotgun (WGS) entry which is preliminary data.</text>
</comment>
<protein>
    <submittedName>
        <fullName evidence="3">C4-dicarboxylate ABC transporter substrate-binding protein</fullName>
    </submittedName>
</protein>
<evidence type="ECO:0000313" key="4">
    <source>
        <dbReference type="Proteomes" id="UP000642070"/>
    </source>
</evidence>
<dbReference type="PIRSF" id="PIRSF017082">
    <property type="entry name" value="YflP"/>
    <property type="match status" value="1"/>
</dbReference>
<sequence length="336" mass="34906">MGELRRSATRRCVTIAAGLVLSTALAACGQNAGESASGSYPTETVKLMVPAAAGGGWDSTARAMQQVIQKKNLVAHPVEVFNVTGGGGATGLAQLQKDKGDPHALMMTGLVMIGALQRAKAPVSLKDTTPIATLTAEAEAFVVPANSKYKTIQDVVTAYKQDPTSVTFGGGTAGGSDHLVTAQLLKAAGADTSKLKYVAYSGGGEATAGILSGDVAVGVSGVSEFESQIKSGGMRLLAISTADAREVGGRPAPTLKEAGYDVNFSNWRALVAAPGLSDRDKQAVIGVIDSLHNTQEWKDLLATNGWTDFYKTGDAAQQYIKDETQRVEQLYKDLGL</sequence>
<dbReference type="AlphaFoldDB" id="A0A917X5N8"/>
<dbReference type="SUPFAM" id="SSF53850">
    <property type="entry name" value="Periplasmic binding protein-like II"/>
    <property type="match status" value="1"/>
</dbReference>
<proteinExistence type="inferred from homology"/>
<feature type="signal peptide" evidence="2">
    <location>
        <begin position="1"/>
        <end position="26"/>
    </location>
</feature>
<evidence type="ECO:0000256" key="2">
    <source>
        <dbReference type="SAM" id="SignalP"/>
    </source>
</evidence>
<organism evidence="3 4">
    <name type="scientific">Dactylosporangium sucinum</name>
    <dbReference type="NCBI Taxonomy" id="1424081"/>
    <lineage>
        <taxon>Bacteria</taxon>
        <taxon>Bacillati</taxon>
        <taxon>Actinomycetota</taxon>
        <taxon>Actinomycetes</taxon>
        <taxon>Micromonosporales</taxon>
        <taxon>Micromonosporaceae</taxon>
        <taxon>Dactylosporangium</taxon>
    </lineage>
</organism>
<dbReference type="Gene3D" id="3.40.190.10">
    <property type="entry name" value="Periplasmic binding protein-like II"/>
    <property type="match status" value="1"/>
</dbReference>
<dbReference type="Proteomes" id="UP000642070">
    <property type="component" value="Unassembled WGS sequence"/>
</dbReference>
<gene>
    <name evidence="3" type="ORF">GCM10007977_086440</name>
</gene>
<dbReference type="PROSITE" id="PS51257">
    <property type="entry name" value="PROKAR_LIPOPROTEIN"/>
    <property type="match status" value="1"/>
</dbReference>
<dbReference type="InterPro" id="IPR005064">
    <property type="entry name" value="BUG"/>
</dbReference>
<evidence type="ECO:0000313" key="3">
    <source>
        <dbReference type="EMBL" id="GGM71311.1"/>
    </source>
</evidence>
<dbReference type="CDD" id="cd07012">
    <property type="entry name" value="PBP2_Bug_TTT"/>
    <property type="match status" value="1"/>
</dbReference>
<accession>A0A917X5N8</accession>
<feature type="chain" id="PRO_5036896003" evidence="2">
    <location>
        <begin position="27"/>
        <end position="336"/>
    </location>
</feature>
<dbReference type="Pfam" id="PF03401">
    <property type="entry name" value="TctC"/>
    <property type="match status" value="1"/>
</dbReference>
<dbReference type="PANTHER" id="PTHR42928">
    <property type="entry name" value="TRICARBOXYLATE-BINDING PROTEIN"/>
    <property type="match status" value="1"/>
</dbReference>
<reference evidence="3" key="2">
    <citation type="submission" date="2020-09" db="EMBL/GenBank/DDBJ databases">
        <authorList>
            <person name="Sun Q."/>
            <person name="Ohkuma M."/>
        </authorList>
    </citation>
    <scope>NUCLEOTIDE SEQUENCE</scope>
    <source>
        <strain evidence="3">JCM 19831</strain>
    </source>
</reference>
<evidence type="ECO:0000256" key="1">
    <source>
        <dbReference type="ARBA" id="ARBA00006987"/>
    </source>
</evidence>